<dbReference type="PANTHER" id="PTHR45138">
    <property type="entry name" value="REGULATORY COMPONENTS OF SENSORY TRANSDUCTION SYSTEM"/>
    <property type="match status" value="1"/>
</dbReference>
<dbReference type="FunFam" id="3.30.70.270:FF:000001">
    <property type="entry name" value="Diguanylate cyclase domain protein"/>
    <property type="match status" value="1"/>
</dbReference>
<evidence type="ECO:0000259" key="3">
    <source>
        <dbReference type="PROSITE" id="PS50887"/>
    </source>
</evidence>
<dbReference type="EMBL" id="RSED01000004">
    <property type="protein sequence ID" value="RRS05249.1"/>
    <property type="molecule type" value="Genomic_DNA"/>
</dbReference>
<accession>A0A426VEG7</accession>
<dbReference type="Pfam" id="PF00990">
    <property type="entry name" value="GGDEF"/>
    <property type="match status" value="1"/>
</dbReference>
<dbReference type="InterPro" id="IPR043128">
    <property type="entry name" value="Rev_trsase/Diguanyl_cyclase"/>
</dbReference>
<dbReference type="PROSITE" id="PS50887">
    <property type="entry name" value="GGDEF"/>
    <property type="match status" value="1"/>
</dbReference>
<feature type="domain" description="GGDEF" evidence="3">
    <location>
        <begin position="198"/>
        <end position="327"/>
    </location>
</feature>
<comment type="caution">
    <text evidence="4">The sequence shown here is derived from an EMBL/GenBank/DDBJ whole genome shotgun (WGS) entry which is preliminary data.</text>
</comment>
<dbReference type="GO" id="GO:0043709">
    <property type="term" value="P:cell adhesion involved in single-species biofilm formation"/>
    <property type="evidence" value="ECO:0007669"/>
    <property type="project" value="TreeGrafter"/>
</dbReference>
<dbReference type="CDD" id="cd01949">
    <property type="entry name" value="GGDEF"/>
    <property type="match status" value="1"/>
</dbReference>
<dbReference type="PANTHER" id="PTHR45138:SF9">
    <property type="entry name" value="DIGUANYLATE CYCLASE DGCM-RELATED"/>
    <property type="match status" value="1"/>
</dbReference>
<name>A0A426VEG7_9BURK</name>
<dbReference type="SMART" id="SM00267">
    <property type="entry name" value="GGDEF"/>
    <property type="match status" value="1"/>
</dbReference>
<evidence type="ECO:0000256" key="2">
    <source>
        <dbReference type="ARBA" id="ARBA00034247"/>
    </source>
</evidence>
<organism evidence="4 5">
    <name type="scientific">Aquabacterium soli</name>
    <dbReference type="NCBI Taxonomy" id="2493092"/>
    <lineage>
        <taxon>Bacteria</taxon>
        <taxon>Pseudomonadati</taxon>
        <taxon>Pseudomonadota</taxon>
        <taxon>Betaproteobacteria</taxon>
        <taxon>Burkholderiales</taxon>
        <taxon>Aquabacterium</taxon>
    </lineage>
</organism>
<dbReference type="OrthoDB" id="9813903at2"/>
<evidence type="ECO:0000313" key="5">
    <source>
        <dbReference type="Proteomes" id="UP000269265"/>
    </source>
</evidence>
<dbReference type="GO" id="GO:1902201">
    <property type="term" value="P:negative regulation of bacterial-type flagellum-dependent cell motility"/>
    <property type="evidence" value="ECO:0007669"/>
    <property type="project" value="TreeGrafter"/>
</dbReference>
<dbReference type="InterPro" id="IPR029787">
    <property type="entry name" value="Nucleotide_cyclase"/>
</dbReference>
<dbReference type="GO" id="GO:0005886">
    <property type="term" value="C:plasma membrane"/>
    <property type="evidence" value="ECO:0007669"/>
    <property type="project" value="TreeGrafter"/>
</dbReference>
<keyword evidence="5" id="KW-1185">Reference proteome</keyword>
<dbReference type="AlphaFoldDB" id="A0A426VEG7"/>
<dbReference type="InterPro" id="IPR000160">
    <property type="entry name" value="GGDEF_dom"/>
</dbReference>
<reference evidence="4 5" key="1">
    <citation type="submission" date="2018-12" db="EMBL/GenBank/DDBJ databases">
        <title>The whole draft genome of Aquabacterium sp. SJQ9.</title>
        <authorList>
            <person name="Sun L."/>
            <person name="Gao X."/>
            <person name="Chen W."/>
            <person name="Huang K."/>
        </authorList>
    </citation>
    <scope>NUCLEOTIDE SEQUENCE [LARGE SCALE GENOMIC DNA]</scope>
    <source>
        <strain evidence="4 5">SJQ9</strain>
    </source>
</reference>
<sequence>MNGAIEHLVSLTALRDREQLDLSLAQALGSMMQARSAGVYRVVLDKASVARWLSCGLSRPDTLLAADPSWIDPDELPELDTFPLRQEALELQAVLQVSTQPPQLDGWLTLLPLMGDSHQPGVIEIETAQALTPAEIRQIETLLKVFDNFQRLLDSSQRDALTGLLNRQTFDTTFMAASLPRTVGISEEHEDRRRLVGDTWWLGVIDIDHFKQVNDRFGHLIGDEVLVLVARIMRQTFRHYDRLFRFGGEEFVVMLRCTEGEGAMAAFERMRHNMAHYAFPQVGQVTISIGVTQVLGSDTPSAAFSRADDAVYEAKRQGRNRVLNHEALVAQGAVEETRHEGDVELF</sequence>
<dbReference type="RefSeq" id="WP_125242468.1">
    <property type="nucleotide sequence ID" value="NZ_RSED01000004.1"/>
</dbReference>
<dbReference type="Proteomes" id="UP000269265">
    <property type="component" value="Unassembled WGS sequence"/>
</dbReference>
<comment type="catalytic activity">
    <reaction evidence="2">
        <text>2 GTP = 3',3'-c-di-GMP + 2 diphosphate</text>
        <dbReference type="Rhea" id="RHEA:24898"/>
        <dbReference type="ChEBI" id="CHEBI:33019"/>
        <dbReference type="ChEBI" id="CHEBI:37565"/>
        <dbReference type="ChEBI" id="CHEBI:58805"/>
        <dbReference type="EC" id="2.7.7.65"/>
    </reaction>
</comment>
<dbReference type="InterPro" id="IPR050469">
    <property type="entry name" value="Diguanylate_Cyclase"/>
</dbReference>
<protein>
    <recommendedName>
        <fullName evidence="1">diguanylate cyclase</fullName>
        <ecNumber evidence="1">2.7.7.65</ecNumber>
    </recommendedName>
</protein>
<dbReference type="Gene3D" id="3.30.70.270">
    <property type="match status" value="1"/>
</dbReference>
<dbReference type="GO" id="GO:0052621">
    <property type="term" value="F:diguanylate cyclase activity"/>
    <property type="evidence" value="ECO:0007669"/>
    <property type="project" value="UniProtKB-EC"/>
</dbReference>
<evidence type="ECO:0000256" key="1">
    <source>
        <dbReference type="ARBA" id="ARBA00012528"/>
    </source>
</evidence>
<dbReference type="NCBIfam" id="TIGR00254">
    <property type="entry name" value="GGDEF"/>
    <property type="match status" value="1"/>
</dbReference>
<dbReference type="EC" id="2.7.7.65" evidence="1"/>
<proteinExistence type="predicted"/>
<dbReference type="SUPFAM" id="SSF55073">
    <property type="entry name" value="Nucleotide cyclase"/>
    <property type="match status" value="1"/>
</dbReference>
<evidence type="ECO:0000313" key="4">
    <source>
        <dbReference type="EMBL" id="RRS05249.1"/>
    </source>
</evidence>
<gene>
    <name evidence="4" type="ORF">EIP75_06745</name>
</gene>